<reference evidence="3 4" key="1">
    <citation type="journal article" date="2014" name="Int. J. Syst. Evol. Microbiol.">
        <title>Arthrobacter pityocampae sp. nov., isolated from Thaumetopoea pityocampa (Lep., Thaumetopoeidae).</title>
        <authorList>
            <person name="Ince I.A."/>
            <person name="Demirbag Z."/>
            <person name="Kati H."/>
        </authorList>
    </citation>
    <scope>NUCLEOTIDE SEQUENCE [LARGE SCALE GENOMIC DNA]</scope>
    <source>
        <strain evidence="3 4">Tp2</strain>
    </source>
</reference>
<evidence type="ECO:0000313" key="3">
    <source>
        <dbReference type="EMBL" id="PPB48607.1"/>
    </source>
</evidence>
<dbReference type="PROSITE" id="PS51257">
    <property type="entry name" value="PROKAR_LIPOPROTEIN"/>
    <property type="match status" value="1"/>
</dbReference>
<dbReference type="PIRSF" id="PIRSF002825">
    <property type="entry name" value="CfbpA"/>
    <property type="match status" value="1"/>
</dbReference>
<feature type="chain" id="PRO_5038706863" evidence="2">
    <location>
        <begin position="21"/>
        <end position="352"/>
    </location>
</feature>
<proteinExistence type="predicted"/>
<dbReference type="Pfam" id="PF13343">
    <property type="entry name" value="SBP_bac_6"/>
    <property type="match status" value="1"/>
</dbReference>
<gene>
    <name evidence="3" type="ORF">C4K88_12815</name>
</gene>
<name>A0A2S5IVP6_9MICC</name>
<dbReference type="OrthoDB" id="366726at2"/>
<evidence type="ECO:0000256" key="1">
    <source>
        <dbReference type="ARBA" id="ARBA00022729"/>
    </source>
</evidence>
<dbReference type="GO" id="GO:0030288">
    <property type="term" value="C:outer membrane-bounded periplasmic space"/>
    <property type="evidence" value="ECO:0007669"/>
    <property type="project" value="TreeGrafter"/>
</dbReference>
<dbReference type="PANTHER" id="PTHR30006">
    <property type="entry name" value="THIAMINE-BINDING PERIPLASMIC PROTEIN-RELATED"/>
    <property type="match status" value="1"/>
</dbReference>
<dbReference type="InterPro" id="IPR026045">
    <property type="entry name" value="Ferric-bd"/>
</dbReference>
<feature type="signal peptide" evidence="2">
    <location>
        <begin position="1"/>
        <end position="20"/>
    </location>
</feature>
<dbReference type="AlphaFoldDB" id="A0A2S5IVP6"/>
<dbReference type="CDD" id="cd13544">
    <property type="entry name" value="PBP2_Fbp_like_1"/>
    <property type="match status" value="1"/>
</dbReference>
<dbReference type="GO" id="GO:0015888">
    <property type="term" value="P:thiamine transport"/>
    <property type="evidence" value="ECO:0007669"/>
    <property type="project" value="TreeGrafter"/>
</dbReference>
<dbReference type="EMBL" id="PRKW01000005">
    <property type="protein sequence ID" value="PPB48607.1"/>
    <property type="molecule type" value="Genomic_DNA"/>
</dbReference>
<accession>A0A2S5IVP6</accession>
<keyword evidence="1 2" id="KW-0732">Signal</keyword>
<dbReference type="RefSeq" id="WP_104122010.1">
    <property type="nucleotide sequence ID" value="NZ_PRKW01000005.1"/>
</dbReference>
<sequence>MKRKVALSMAILGSTALSLTGCVVDDTQQASADGELSGSLTVACGAMEDWCQAMTTAFTEKTGVQTDFVRLSSGETVARLEAAKSSPEFDVWHGGPADGYGTASDAGLLEQYESPNAAQIPAKYRDAENFWTGVYVGALGFCSNQAKLDSLGVDVPTAWDDLLDPKLAGQVSTAHPSTSGTAFTTMWTQVTLANGDEDAAFDYMRKLHNNVLQYSKSGTAPGQAAGRGEAAVGLVFTHDCVKYKEAGMTDLQVSLPEEGTGYEVGGVGIVKGTQNLAAAQAYIDWSLTPEAQDIGPTVGSYQVLTNPESVQDERMIDLGTTNLVDYDFAAAAAAKKELTTRFDEEIAAQPRE</sequence>
<dbReference type="SUPFAM" id="SSF53850">
    <property type="entry name" value="Periplasmic binding protein-like II"/>
    <property type="match status" value="1"/>
</dbReference>
<dbReference type="GO" id="GO:0030975">
    <property type="term" value="F:thiamine binding"/>
    <property type="evidence" value="ECO:0007669"/>
    <property type="project" value="TreeGrafter"/>
</dbReference>
<dbReference type="Gene3D" id="3.40.190.10">
    <property type="entry name" value="Periplasmic binding protein-like II"/>
    <property type="match status" value="2"/>
</dbReference>
<keyword evidence="4" id="KW-1185">Reference proteome</keyword>
<comment type="caution">
    <text evidence="3">The sequence shown here is derived from an EMBL/GenBank/DDBJ whole genome shotgun (WGS) entry which is preliminary data.</text>
</comment>
<evidence type="ECO:0000256" key="2">
    <source>
        <dbReference type="SAM" id="SignalP"/>
    </source>
</evidence>
<dbReference type="GO" id="GO:0030976">
    <property type="term" value="F:thiamine pyrophosphate binding"/>
    <property type="evidence" value="ECO:0007669"/>
    <property type="project" value="TreeGrafter"/>
</dbReference>
<evidence type="ECO:0000313" key="4">
    <source>
        <dbReference type="Proteomes" id="UP000239297"/>
    </source>
</evidence>
<dbReference type="PANTHER" id="PTHR30006:SF2">
    <property type="entry name" value="ABC TRANSPORTER SUBSTRATE-BINDING PROTEIN"/>
    <property type="match status" value="1"/>
</dbReference>
<dbReference type="Proteomes" id="UP000239297">
    <property type="component" value="Unassembled WGS sequence"/>
</dbReference>
<protein>
    <submittedName>
        <fullName evidence="3">Iron ABC transporter substrate-binding protein</fullName>
    </submittedName>
</protein>
<organism evidence="3 4">
    <name type="scientific">Arthrobacter pityocampae</name>
    <dbReference type="NCBI Taxonomy" id="547334"/>
    <lineage>
        <taxon>Bacteria</taxon>
        <taxon>Bacillati</taxon>
        <taxon>Actinomycetota</taxon>
        <taxon>Actinomycetes</taxon>
        <taxon>Micrococcales</taxon>
        <taxon>Micrococcaceae</taxon>
        <taxon>Arthrobacter</taxon>
    </lineage>
</organism>